<dbReference type="EMBL" id="JACNLL010000076">
    <property type="protein sequence ID" value="MBC8200119.1"/>
    <property type="molecule type" value="Genomic_DNA"/>
</dbReference>
<accession>A0A8J6N611</accession>
<evidence type="ECO:0000259" key="2">
    <source>
        <dbReference type="Pfam" id="PF02698"/>
    </source>
</evidence>
<proteinExistence type="predicted"/>
<reference evidence="3 4" key="1">
    <citation type="submission" date="2020-08" db="EMBL/GenBank/DDBJ databases">
        <title>Bridging the membrane lipid divide: bacteria of the FCB group superphylum have the potential to synthesize archaeal ether lipids.</title>
        <authorList>
            <person name="Villanueva L."/>
            <person name="Von Meijenfeldt F.A.B."/>
            <person name="Westbye A.B."/>
            <person name="Yadav S."/>
            <person name="Hopmans E.C."/>
            <person name="Dutilh B.E."/>
            <person name="Sinninghe Damste J.S."/>
        </authorList>
    </citation>
    <scope>NUCLEOTIDE SEQUENCE [LARGE SCALE GENOMIC DNA]</scope>
    <source>
        <strain evidence="3">NIOZ-UU82</strain>
    </source>
</reference>
<comment type="caution">
    <text evidence="3">The sequence shown here is derived from an EMBL/GenBank/DDBJ whole genome shotgun (WGS) entry which is preliminary data.</text>
</comment>
<dbReference type="InterPro" id="IPR003848">
    <property type="entry name" value="DUF218"/>
</dbReference>
<gene>
    <name evidence="3" type="ORF">H8E80_08790</name>
</gene>
<dbReference type="GO" id="GO:0043164">
    <property type="term" value="P:Gram-negative-bacterium-type cell wall biogenesis"/>
    <property type="evidence" value="ECO:0007669"/>
    <property type="project" value="TreeGrafter"/>
</dbReference>
<dbReference type="CDD" id="cd06259">
    <property type="entry name" value="YdcF-like"/>
    <property type="match status" value="1"/>
</dbReference>
<protein>
    <submittedName>
        <fullName evidence="3">YdcF family protein</fullName>
    </submittedName>
</protein>
<feature type="transmembrane region" description="Helical" evidence="1">
    <location>
        <begin position="40"/>
        <end position="57"/>
    </location>
</feature>
<dbReference type="PANTHER" id="PTHR30336:SF4">
    <property type="entry name" value="ENVELOPE BIOGENESIS FACTOR ELYC"/>
    <property type="match status" value="1"/>
</dbReference>
<dbReference type="GO" id="GO:0005886">
    <property type="term" value="C:plasma membrane"/>
    <property type="evidence" value="ECO:0007669"/>
    <property type="project" value="TreeGrafter"/>
</dbReference>
<sequence>MFLFKKIAAPLFFPLSIILEILIFGIFLLWFTRRQKAGKAVVFAGALLLALFSYGSLSDICLKTLEDKYPPLIELETFPDVKWVVVLGGGHNSDPKLPVTSQISESSLSRLVEGIRIHRLLPESRLVLSGGAVFDPMPESRIMAGVANVIGIGDNRLVLEELSKDTKDQARLIHEIVGDKIFILVTSASHMPRSMALFQKSGMRPIPAPADYWVKERQRISPGVFFPNAGSLRKMERVFYEYLGLAWARIRGQI</sequence>
<dbReference type="AlphaFoldDB" id="A0A8J6N611"/>
<feature type="transmembrane region" description="Helical" evidence="1">
    <location>
        <begin position="12"/>
        <end position="31"/>
    </location>
</feature>
<evidence type="ECO:0000256" key="1">
    <source>
        <dbReference type="SAM" id="Phobius"/>
    </source>
</evidence>
<keyword evidence="1" id="KW-1133">Transmembrane helix</keyword>
<keyword evidence="1" id="KW-0472">Membrane</keyword>
<evidence type="ECO:0000313" key="4">
    <source>
        <dbReference type="Proteomes" id="UP000603545"/>
    </source>
</evidence>
<dbReference type="Pfam" id="PF02698">
    <property type="entry name" value="DUF218"/>
    <property type="match status" value="1"/>
</dbReference>
<evidence type="ECO:0000313" key="3">
    <source>
        <dbReference type="EMBL" id="MBC8200119.1"/>
    </source>
</evidence>
<feature type="domain" description="DUF218" evidence="2">
    <location>
        <begin position="83"/>
        <end position="244"/>
    </location>
</feature>
<dbReference type="InterPro" id="IPR014729">
    <property type="entry name" value="Rossmann-like_a/b/a_fold"/>
</dbReference>
<dbReference type="InterPro" id="IPR051599">
    <property type="entry name" value="Cell_Envelope_Assoc"/>
</dbReference>
<organism evidence="3 4">
    <name type="scientific">Candidatus Desulfaltia bathyphila</name>
    <dbReference type="NCBI Taxonomy" id="2841697"/>
    <lineage>
        <taxon>Bacteria</taxon>
        <taxon>Pseudomonadati</taxon>
        <taxon>Thermodesulfobacteriota</taxon>
        <taxon>Desulfobacteria</taxon>
        <taxon>Desulfobacterales</taxon>
        <taxon>Desulfobacterales incertae sedis</taxon>
        <taxon>Candidatus Desulfaltia</taxon>
    </lineage>
</organism>
<dbReference type="Proteomes" id="UP000603545">
    <property type="component" value="Unassembled WGS sequence"/>
</dbReference>
<dbReference type="GO" id="GO:0000270">
    <property type="term" value="P:peptidoglycan metabolic process"/>
    <property type="evidence" value="ECO:0007669"/>
    <property type="project" value="TreeGrafter"/>
</dbReference>
<dbReference type="Gene3D" id="3.40.50.620">
    <property type="entry name" value="HUPs"/>
    <property type="match status" value="1"/>
</dbReference>
<keyword evidence="1" id="KW-0812">Transmembrane</keyword>
<dbReference type="PANTHER" id="PTHR30336">
    <property type="entry name" value="INNER MEMBRANE PROTEIN, PROBABLE PERMEASE"/>
    <property type="match status" value="1"/>
</dbReference>
<name>A0A8J6N611_9BACT</name>